<keyword evidence="1" id="KW-0472">Membrane</keyword>
<proteinExistence type="predicted"/>
<keyword evidence="1" id="KW-0812">Transmembrane</keyword>
<protein>
    <submittedName>
        <fullName evidence="2">Uncharacterized protein</fullName>
    </submittedName>
</protein>
<evidence type="ECO:0000256" key="1">
    <source>
        <dbReference type="SAM" id="Phobius"/>
    </source>
</evidence>
<feature type="transmembrane region" description="Helical" evidence="1">
    <location>
        <begin position="20"/>
        <end position="36"/>
    </location>
</feature>
<name>A0A096Y6P7_AERSS</name>
<reference evidence="2" key="1">
    <citation type="journal article" date="2014" name="Antimicrob. Agents Chemother.">
        <title>Detection of variants of the pRAS3, pAB5S9, and pSN254 plasmids in Aeromonas salmonicida subsp. salmonicida: multidrug-resistance, interspecies exchanges, and plasmid reshaping.</title>
        <authorList>
            <person name="Vincent A.T."/>
            <person name="Trudel M.V."/>
            <person name="Paquet V.E."/>
            <person name="Boyle B."/>
            <person name="Tanaka K.H."/>
            <person name="Dallaire-Dufresne S."/>
            <person name="Daher R.K."/>
            <person name="Frenette M."/>
            <person name="Derome N."/>
            <person name="Charette S.J."/>
        </authorList>
    </citation>
    <scope>NUCLEOTIDE SEQUENCE</scope>
    <source>
        <strain evidence="2">2009-144K3</strain>
        <plasmid evidence="2">pAB5S9b</plasmid>
    </source>
</reference>
<sequence length="37" mass="4446">MSVDSLYDLNQYIQMRKKSNKAKISAFILFWIIGFIY</sequence>
<dbReference type="EMBL" id="KJ909292">
    <property type="protein sequence ID" value="AIM49738.1"/>
    <property type="molecule type" value="Genomic_DNA"/>
</dbReference>
<organism evidence="2">
    <name type="scientific">Aeromonas salmonicida subsp. salmonicida</name>
    <dbReference type="NCBI Taxonomy" id="29491"/>
    <lineage>
        <taxon>Bacteria</taxon>
        <taxon>Pseudomonadati</taxon>
        <taxon>Pseudomonadota</taxon>
        <taxon>Gammaproteobacteria</taxon>
        <taxon>Aeromonadales</taxon>
        <taxon>Aeromonadaceae</taxon>
        <taxon>Aeromonas</taxon>
    </lineage>
</organism>
<keyword evidence="1" id="KW-1133">Transmembrane helix</keyword>
<dbReference type="AlphaFoldDB" id="A0A096Y6P7"/>
<accession>A0A096Y6P7</accession>
<geneLocation type="plasmid" evidence="2">
    <name>pAB5S9b</name>
</geneLocation>
<evidence type="ECO:0000313" key="2">
    <source>
        <dbReference type="EMBL" id="AIM49738.1"/>
    </source>
</evidence>
<keyword evidence="2" id="KW-0614">Plasmid</keyword>